<dbReference type="InterPro" id="IPR038592">
    <property type="entry name" value="CheD-like_sf"/>
</dbReference>
<evidence type="ECO:0000313" key="4">
    <source>
        <dbReference type="EMBL" id="TYT61631.1"/>
    </source>
</evidence>
<sequence length="173" mass="18089">MTDPADGPHRHDPTEGAILVGIADFAVTDETVSLKTSGLGSCIGVAIHDEFAGVSGLLHFMLPSATAANSRHHPMAKFADSGLSSMLSAFRNLGGEPSRAWAKSAGAATMVDFDGGDRTIGERNVDALCRELEDNGVTLAATDFGGQYGRSIEFDPETASLIVKRADGVERVL</sequence>
<evidence type="ECO:0000256" key="2">
    <source>
        <dbReference type="ARBA" id="ARBA00022801"/>
    </source>
</evidence>
<dbReference type="GO" id="GO:0006935">
    <property type="term" value="P:chemotaxis"/>
    <property type="evidence" value="ECO:0007669"/>
    <property type="project" value="UniProtKB-UniRule"/>
</dbReference>
<dbReference type="RefSeq" id="WP_149081780.1">
    <property type="nucleotide sequence ID" value="NZ_VTAW01000015.1"/>
</dbReference>
<dbReference type="PANTHER" id="PTHR35147:SF1">
    <property type="entry name" value="CHEMORECEPTOR GLUTAMINE DEAMIDASE CHED-RELATED"/>
    <property type="match status" value="1"/>
</dbReference>
<dbReference type="SUPFAM" id="SSF64438">
    <property type="entry name" value="CNF1/YfiH-like putative cysteine hydrolases"/>
    <property type="match status" value="1"/>
</dbReference>
<organism evidence="4 5">
    <name type="scientific">Natrialba swarupiae</name>
    <dbReference type="NCBI Taxonomy" id="2448032"/>
    <lineage>
        <taxon>Archaea</taxon>
        <taxon>Methanobacteriati</taxon>
        <taxon>Methanobacteriota</taxon>
        <taxon>Stenosarchaea group</taxon>
        <taxon>Halobacteria</taxon>
        <taxon>Halobacteriales</taxon>
        <taxon>Natrialbaceae</taxon>
        <taxon>Natrialba</taxon>
    </lineage>
</organism>
<dbReference type="EC" id="3.5.1.44" evidence="3"/>
<dbReference type="Pfam" id="PF03975">
    <property type="entry name" value="CheD"/>
    <property type="match status" value="1"/>
</dbReference>
<dbReference type="InterPro" id="IPR011324">
    <property type="entry name" value="Cytotoxic_necrot_fac-like_cat"/>
</dbReference>
<dbReference type="EMBL" id="VTAW01000015">
    <property type="protein sequence ID" value="TYT61631.1"/>
    <property type="molecule type" value="Genomic_DNA"/>
</dbReference>
<dbReference type="GO" id="GO:0050568">
    <property type="term" value="F:protein-glutamine glutaminase activity"/>
    <property type="evidence" value="ECO:0007669"/>
    <property type="project" value="UniProtKB-UniRule"/>
</dbReference>
<dbReference type="AlphaFoldDB" id="A0A5D5ARF1"/>
<evidence type="ECO:0000256" key="3">
    <source>
        <dbReference type="HAMAP-Rule" id="MF_01440"/>
    </source>
</evidence>
<dbReference type="PANTHER" id="PTHR35147">
    <property type="entry name" value="CHEMORECEPTOR GLUTAMINE DEAMIDASE CHED-RELATED"/>
    <property type="match status" value="1"/>
</dbReference>
<gene>
    <name evidence="3" type="primary">cheD</name>
    <name evidence="4" type="ORF">FYC77_12225</name>
</gene>
<accession>A0A5D5ARF1</accession>
<dbReference type="Gene3D" id="3.30.1330.200">
    <property type="match status" value="1"/>
</dbReference>
<dbReference type="CDD" id="cd16352">
    <property type="entry name" value="CheD"/>
    <property type="match status" value="1"/>
</dbReference>
<comment type="catalytic activity">
    <reaction evidence="3">
        <text>L-glutaminyl-[protein] + H2O = L-glutamyl-[protein] + NH4(+)</text>
        <dbReference type="Rhea" id="RHEA:16441"/>
        <dbReference type="Rhea" id="RHEA-COMP:10207"/>
        <dbReference type="Rhea" id="RHEA-COMP:10208"/>
        <dbReference type="ChEBI" id="CHEBI:15377"/>
        <dbReference type="ChEBI" id="CHEBI:28938"/>
        <dbReference type="ChEBI" id="CHEBI:29973"/>
        <dbReference type="ChEBI" id="CHEBI:30011"/>
        <dbReference type="EC" id="3.5.1.44"/>
    </reaction>
</comment>
<keyword evidence="1 3" id="KW-0145">Chemotaxis</keyword>
<reference evidence="4 5" key="1">
    <citation type="submission" date="2019-08" db="EMBL/GenBank/DDBJ databases">
        <title>Archaea genome.</title>
        <authorList>
            <person name="Kajale S."/>
            <person name="Shouche Y."/>
            <person name="Deshpande N."/>
            <person name="Sharma A."/>
        </authorList>
    </citation>
    <scope>NUCLEOTIDE SEQUENCE [LARGE SCALE GENOMIC DNA]</scope>
    <source>
        <strain evidence="4 5">ESP3B_9</strain>
    </source>
</reference>
<evidence type="ECO:0000313" key="5">
    <source>
        <dbReference type="Proteomes" id="UP000324104"/>
    </source>
</evidence>
<comment type="caution">
    <text evidence="4">The sequence shown here is derived from an EMBL/GenBank/DDBJ whole genome shotgun (WGS) entry which is preliminary data.</text>
</comment>
<comment type="function">
    <text evidence="3">Probably deamidates glutamine residues to glutamate on methyl-accepting chemotaxis receptors (MCPs), playing an important role in chemotaxis.</text>
</comment>
<comment type="similarity">
    <text evidence="3">Belongs to the CheD family.</text>
</comment>
<keyword evidence="2 3" id="KW-0378">Hydrolase</keyword>
<name>A0A5D5ARF1_9EURY</name>
<protein>
    <recommendedName>
        <fullName evidence="3">Probable chemoreceptor glutamine deamidase CheD</fullName>
        <ecNumber evidence="3">3.5.1.44</ecNumber>
    </recommendedName>
</protein>
<evidence type="ECO:0000256" key="1">
    <source>
        <dbReference type="ARBA" id="ARBA00022500"/>
    </source>
</evidence>
<proteinExistence type="inferred from homology"/>
<dbReference type="InterPro" id="IPR005659">
    <property type="entry name" value="Chemorcpt_Glu_NH3ase_CheD"/>
</dbReference>
<dbReference type="HAMAP" id="MF_01440">
    <property type="entry name" value="CheD"/>
    <property type="match status" value="1"/>
</dbReference>
<keyword evidence="5" id="KW-1185">Reference proteome</keyword>
<dbReference type="Proteomes" id="UP000324104">
    <property type="component" value="Unassembled WGS sequence"/>
</dbReference>